<evidence type="ECO:0000256" key="7">
    <source>
        <dbReference type="ARBA" id="ARBA00022603"/>
    </source>
</evidence>
<feature type="domain" description="Ribosomal RNA small subunit methyltransferase E PUA-like" evidence="14">
    <location>
        <begin position="20"/>
        <end position="64"/>
    </location>
</feature>
<dbReference type="InterPro" id="IPR046886">
    <property type="entry name" value="RsmE_MTase_dom"/>
</dbReference>
<dbReference type="InterPro" id="IPR046887">
    <property type="entry name" value="RsmE_PUA-like"/>
</dbReference>
<dbReference type="SUPFAM" id="SSF75217">
    <property type="entry name" value="alpha/beta knot"/>
    <property type="match status" value="1"/>
</dbReference>
<feature type="domain" description="Ribosomal RNA small subunit methyltransferase E methyltransferase" evidence="13">
    <location>
        <begin position="75"/>
        <end position="238"/>
    </location>
</feature>
<reference evidence="16" key="1">
    <citation type="submission" date="2023-08" db="EMBL/GenBank/DDBJ databases">
        <title>Rhodospirillaceae gen. nov., a novel taxon isolated from the Yangtze River Yuezi River estuary sludge.</title>
        <authorList>
            <person name="Ruan L."/>
        </authorList>
    </citation>
    <scope>NUCLEOTIDE SEQUENCE [LARGE SCALE GENOMIC DNA]</scope>
    <source>
        <strain evidence="16">R-7</strain>
    </source>
</reference>
<comment type="subcellular location">
    <subcellularLocation>
        <location evidence="1 12">Cytoplasm</location>
    </subcellularLocation>
</comment>
<evidence type="ECO:0000313" key="16">
    <source>
        <dbReference type="Proteomes" id="UP001230156"/>
    </source>
</evidence>
<protein>
    <recommendedName>
        <fullName evidence="4 12">Ribosomal RNA small subunit methyltransferase E</fullName>
        <ecNumber evidence="3 12">2.1.1.193</ecNumber>
    </recommendedName>
</protein>
<dbReference type="PIRSF" id="PIRSF015601">
    <property type="entry name" value="MTase_slr0722"/>
    <property type="match status" value="1"/>
</dbReference>
<dbReference type="Gene3D" id="2.40.240.20">
    <property type="entry name" value="Hypothetical PUA domain-like, domain 1"/>
    <property type="match status" value="1"/>
</dbReference>
<evidence type="ECO:0000313" key="15">
    <source>
        <dbReference type="EMBL" id="MDQ7249022.1"/>
    </source>
</evidence>
<evidence type="ECO:0000256" key="10">
    <source>
        <dbReference type="ARBA" id="ARBA00025699"/>
    </source>
</evidence>
<evidence type="ECO:0000256" key="5">
    <source>
        <dbReference type="ARBA" id="ARBA00022490"/>
    </source>
</evidence>
<dbReference type="RefSeq" id="WP_379956537.1">
    <property type="nucleotide sequence ID" value="NZ_JAUYVI010000004.1"/>
</dbReference>
<dbReference type="SUPFAM" id="SSF88697">
    <property type="entry name" value="PUA domain-like"/>
    <property type="match status" value="1"/>
</dbReference>
<dbReference type="Proteomes" id="UP001230156">
    <property type="component" value="Unassembled WGS sequence"/>
</dbReference>
<evidence type="ECO:0000256" key="3">
    <source>
        <dbReference type="ARBA" id="ARBA00012328"/>
    </source>
</evidence>
<dbReference type="PANTHER" id="PTHR30027:SF3">
    <property type="entry name" value="16S RRNA (URACIL(1498)-N(3))-METHYLTRANSFERASE"/>
    <property type="match status" value="1"/>
</dbReference>
<dbReference type="EMBL" id="JAUYVI010000004">
    <property type="protein sequence ID" value="MDQ7249022.1"/>
    <property type="molecule type" value="Genomic_DNA"/>
</dbReference>
<name>A0ABU0YMT9_9PROT</name>
<evidence type="ECO:0000256" key="9">
    <source>
        <dbReference type="ARBA" id="ARBA00022691"/>
    </source>
</evidence>
<evidence type="ECO:0000256" key="4">
    <source>
        <dbReference type="ARBA" id="ARBA00013673"/>
    </source>
</evidence>
<evidence type="ECO:0000256" key="6">
    <source>
        <dbReference type="ARBA" id="ARBA00022552"/>
    </source>
</evidence>
<dbReference type="InterPro" id="IPR029026">
    <property type="entry name" value="tRNA_m1G_MTases_N"/>
</dbReference>
<evidence type="ECO:0000256" key="2">
    <source>
        <dbReference type="ARBA" id="ARBA00005528"/>
    </source>
</evidence>
<evidence type="ECO:0000256" key="12">
    <source>
        <dbReference type="PIRNR" id="PIRNR015601"/>
    </source>
</evidence>
<comment type="caution">
    <text evidence="15">The sequence shown here is derived from an EMBL/GenBank/DDBJ whole genome shotgun (WGS) entry which is preliminary data.</text>
</comment>
<keyword evidence="16" id="KW-1185">Reference proteome</keyword>
<keyword evidence="5 12" id="KW-0963">Cytoplasm</keyword>
<evidence type="ECO:0000259" key="14">
    <source>
        <dbReference type="Pfam" id="PF20260"/>
    </source>
</evidence>
<organism evidence="15 16">
    <name type="scientific">Dongia sedimenti</name>
    <dbReference type="NCBI Taxonomy" id="3064282"/>
    <lineage>
        <taxon>Bacteria</taxon>
        <taxon>Pseudomonadati</taxon>
        <taxon>Pseudomonadota</taxon>
        <taxon>Alphaproteobacteria</taxon>
        <taxon>Rhodospirillales</taxon>
        <taxon>Dongiaceae</taxon>
        <taxon>Dongia</taxon>
    </lineage>
</organism>
<dbReference type="InterPro" id="IPR006700">
    <property type="entry name" value="RsmE"/>
</dbReference>
<evidence type="ECO:0000256" key="1">
    <source>
        <dbReference type="ARBA" id="ARBA00004496"/>
    </source>
</evidence>
<keyword evidence="7 12" id="KW-0489">Methyltransferase</keyword>
<gene>
    <name evidence="15" type="ORF">Q8A70_15150</name>
</gene>
<proteinExistence type="inferred from homology"/>
<dbReference type="NCBIfam" id="NF008696">
    <property type="entry name" value="PRK11713.3-5"/>
    <property type="match status" value="1"/>
</dbReference>
<dbReference type="Gene3D" id="3.40.1280.10">
    <property type="match status" value="1"/>
</dbReference>
<dbReference type="Pfam" id="PF20260">
    <property type="entry name" value="PUA_4"/>
    <property type="match status" value="1"/>
</dbReference>
<comment type="catalytic activity">
    <reaction evidence="11 12">
        <text>uridine(1498) in 16S rRNA + S-adenosyl-L-methionine = N(3)-methyluridine(1498) in 16S rRNA + S-adenosyl-L-homocysteine + H(+)</text>
        <dbReference type="Rhea" id="RHEA:42920"/>
        <dbReference type="Rhea" id="RHEA-COMP:10283"/>
        <dbReference type="Rhea" id="RHEA-COMP:10284"/>
        <dbReference type="ChEBI" id="CHEBI:15378"/>
        <dbReference type="ChEBI" id="CHEBI:57856"/>
        <dbReference type="ChEBI" id="CHEBI:59789"/>
        <dbReference type="ChEBI" id="CHEBI:65315"/>
        <dbReference type="ChEBI" id="CHEBI:74502"/>
        <dbReference type="EC" id="2.1.1.193"/>
    </reaction>
</comment>
<evidence type="ECO:0000256" key="8">
    <source>
        <dbReference type="ARBA" id="ARBA00022679"/>
    </source>
</evidence>
<dbReference type="InterPro" id="IPR029028">
    <property type="entry name" value="Alpha/beta_knot_MTases"/>
</dbReference>
<dbReference type="GO" id="GO:0032259">
    <property type="term" value="P:methylation"/>
    <property type="evidence" value="ECO:0007669"/>
    <property type="project" value="UniProtKB-KW"/>
</dbReference>
<dbReference type="NCBIfam" id="NF008694">
    <property type="entry name" value="PRK11713.3-2"/>
    <property type="match status" value="1"/>
</dbReference>
<dbReference type="PANTHER" id="PTHR30027">
    <property type="entry name" value="RIBOSOMAL RNA SMALL SUBUNIT METHYLTRANSFERASE E"/>
    <property type="match status" value="1"/>
</dbReference>
<dbReference type="EC" id="2.1.1.193" evidence="3 12"/>
<keyword evidence="8 12" id="KW-0808">Transferase</keyword>
<dbReference type="CDD" id="cd18084">
    <property type="entry name" value="RsmE-like"/>
    <property type="match status" value="1"/>
</dbReference>
<dbReference type="Pfam" id="PF04452">
    <property type="entry name" value="Methyltrans_RNA"/>
    <property type="match status" value="1"/>
</dbReference>
<comment type="function">
    <text evidence="10 12">Specifically methylates the N3 position of the uracil ring of uridine 1498 (m3U1498) in 16S rRNA. Acts on the fully assembled 30S ribosomal subunit.</text>
</comment>
<accession>A0ABU0YMT9</accession>
<keyword evidence="9 12" id="KW-0949">S-adenosyl-L-methionine</keyword>
<keyword evidence="6 12" id="KW-0698">rRNA processing</keyword>
<dbReference type="NCBIfam" id="TIGR00046">
    <property type="entry name" value="RsmE family RNA methyltransferase"/>
    <property type="match status" value="1"/>
</dbReference>
<comment type="similarity">
    <text evidence="2 12">Belongs to the RNA methyltransferase RsmE family.</text>
</comment>
<evidence type="ECO:0000259" key="13">
    <source>
        <dbReference type="Pfam" id="PF04452"/>
    </source>
</evidence>
<dbReference type="GO" id="GO:0008168">
    <property type="term" value="F:methyltransferase activity"/>
    <property type="evidence" value="ECO:0007669"/>
    <property type="project" value="UniProtKB-KW"/>
</dbReference>
<evidence type="ECO:0000256" key="11">
    <source>
        <dbReference type="ARBA" id="ARBA00047944"/>
    </source>
</evidence>
<dbReference type="InterPro" id="IPR015947">
    <property type="entry name" value="PUA-like_sf"/>
</dbReference>
<sequence>MIPRLYVAEHLQKGARFPADERAAHYLLNVLRRGSGDPLLLFNGRDGEYRGRIAEAAKRRLVLEAVEQTRAQEQEPDLWLCFAPLKKDAVDFLVEKGTELGVARFQPVLTAHTASNRINQSRLTAVATEAAEQSERLTVPDVLEPISLEALRTGWSKDRRLLICAEAGAAEPIGRALSGLTSDVSSSHKFAVLIGPEGGFQEDELDRLKKLPFVTAVGLGPRILRAETAALAALAAFQAILGDGGQRPPKRV</sequence>